<dbReference type="Pfam" id="PF13377">
    <property type="entry name" value="Peripla_BP_3"/>
    <property type="match status" value="1"/>
</dbReference>
<keyword evidence="2 5" id="KW-0238">DNA-binding</keyword>
<dbReference type="InterPro" id="IPR028082">
    <property type="entry name" value="Peripla_BP_I"/>
</dbReference>
<keyword evidence="3" id="KW-0804">Transcription</keyword>
<dbReference type="InterPro" id="IPR000843">
    <property type="entry name" value="HTH_LacI"/>
</dbReference>
<dbReference type="OrthoDB" id="43195at2"/>
<dbReference type="InterPro" id="IPR046335">
    <property type="entry name" value="LacI/GalR-like_sensor"/>
</dbReference>
<organism evidence="5 6">
    <name type="scientific">Vagococcus silagei</name>
    <dbReference type="NCBI Taxonomy" id="2508885"/>
    <lineage>
        <taxon>Bacteria</taxon>
        <taxon>Bacillati</taxon>
        <taxon>Bacillota</taxon>
        <taxon>Bacilli</taxon>
        <taxon>Lactobacillales</taxon>
        <taxon>Enterococcaceae</taxon>
        <taxon>Vagococcus</taxon>
    </lineage>
</organism>
<evidence type="ECO:0000256" key="1">
    <source>
        <dbReference type="ARBA" id="ARBA00023015"/>
    </source>
</evidence>
<dbReference type="PRINTS" id="PR00036">
    <property type="entry name" value="HTHLACI"/>
</dbReference>
<dbReference type="Proteomes" id="UP000310506">
    <property type="component" value="Unassembled WGS sequence"/>
</dbReference>
<dbReference type="SUPFAM" id="SSF47413">
    <property type="entry name" value="lambda repressor-like DNA-binding domains"/>
    <property type="match status" value="1"/>
</dbReference>
<dbReference type="RefSeq" id="WP_136136881.1">
    <property type="nucleotide sequence ID" value="NZ_SDGV01000015.1"/>
</dbReference>
<dbReference type="CDD" id="cd01392">
    <property type="entry name" value="HTH_LacI"/>
    <property type="match status" value="1"/>
</dbReference>
<keyword evidence="1" id="KW-0805">Transcription regulation</keyword>
<name>A0A4S3B4I0_9ENTE</name>
<dbReference type="Gene3D" id="3.40.50.2300">
    <property type="match status" value="2"/>
</dbReference>
<evidence type="ECO:0000256" key="2">
    <source>
        <dbReference type="ARBA" id="ARBA00023125"/>
    </source>
</evidence>
<reference evidence="5 6" key="1">
    <citation type="submission" date="2019-01" db="EMBL/GenBank/DDBJ databases">
        <title>Vagococcus silagei sp. nov. isolated from brewer's grain.</title>
        <authorList>
            <person name="Guu J.-R."/>
        </authorList>
    </citation>
    <scope>NUCLEOTIDE SEQUENCE [LARGE SCALE GENOMIC DNA]</scope>
    <source>
        <strain evidence="5 6">2B-2</strain>
    </source>
</reference>
<dbReference type="GO" id="GO:0003700">
    <property type="term" value="F:DNA-binding transcription factor activity"/>
    <property type="evidence" value="ECO:0007669"/>
    <property type="project" value="TreeGrafter"/>
</dbReference>
<dbReference type="InterPro" id="IPR010982">
    <property type="entry name" value="Lambda_DNA-bd_dom_sf"/>
</dbReference>
<dbReference type="EMBL" id="SDGV01000015">
    <property type="protein sequence ID" value="THB61187.1"/>
    <property type="molecule type" value="Genomic_DNA"/>
</dbReference>
<accession>A0A4S3B4I0</accession>
<dbReference type="AlphaFoldDB" id="A0A4S3B4I0"/>
<dbReference type="SMART" id="SM00354">
    <property type="entry name" value="HTH_LACI"/>
    <property type="match status" value="1"/>
</dbReference>
<comment type="caution">
    <text evidence="5">The sequence shown here is derived from an EMBL/GenBank/DDBJ whole genome shotgun (WGS) entry which is preliminary data.</text>
</comment>
<dbReference type="Gene3D" id="1.10.260.40">
    <property type="entry name" value="lambda repressor-like DNA-binding domains"/>
    <property type="match status" value="1"/>
</dbReference>
<feature type="domain" description="HTH lacI-type" evidence="4">
    <location>
        <begin position="2"/>
        <end position="66"/>
    </location>
</feature>
<sequence length="352" mass="39718">MATITDIANAANVSISTVSRVLNYDESLSVTDETRRKIFETAENLNYTKYKKKKRDRDQKAAKIAANAASPALQGTIGILLWRTDEEELDDIYYMSIRLGVEKKASELGYNVVKLYQLDDNLTTNLDGIIAIGKFDAHTLEHIQTLNHNICVIGTNFPINNFDSVNTDFSQATDLALNHLLSLGHERIAFIGAEENQNMYGYREYKTPTILTYLDIMKNKNLFSEDYFFVQNEKSLNVEVAKTLTKVALKKWKNNMPSAILGLNDSVAIAIINTLQEEGFRIPEDISVMGINDISISQYVSPPLTTVKAFTEEMGETGIEILHEQINKPSINKRIFLETELVIRQSTARYEA</sequence>
<evidence type="ECO:0000313" key="6">
    <source>
        <dbReference type="Proteomes" id="UP000310506"/>
    </source>
</evidence>
<dbReference type="Pfam" id="PF00356">
    <property type="entry name" value="LacI"/>
    <property type="match status" value="1"/>
</dbReference>
<dbReference type="GO" id="GO:0000976">
    <property type="term" value="F:transcription cis-regulatory region binding"/>
    <property type="evidence" value="ECO:0007669"/>
    <property type="project" value="TreeGrafter"/>
</dbReference>
<protein>
    <submittedName>
        <fullName evidence="5">LacI family DNA-binding transcriptional regulator</fullName>
    </submittedName>
</protein>
<evidence type="ECO:0000259" key="4">
    <source>
        <dbReference type="PROSITE" id="PS50932"/>
    </source>
</evidence>
<dbReference type="PROSITE" id="PS50932">
    <property type="entry name" value="HTH_LACI_2"/>
    <property type="match status" value="1"/>
</dbReference>
<dbReference type="PANTHER" id="PTHR30146">
    <property type="entry name" value="LACI-RELATED TRANSCRIPTIONAL REPRESSOR"/>
    <property type="match status" value="1"/>
</dbReference>
<dbReference type="CDD" id="cd01544">
    <property type="entry name" value="PBP1_GalR"/>
    <property type="match status" value="1"/>
</dbReference>
<dbReference type="PANTHER" id="PTHR30146:SF149">
    <property type="entry name" value="HTH-TYPE TRANSCRIPTIONAL REGULATOR EBGR"/>
    <property type="match status" value="1"/>
</dbReference>
<gene>
    <name evidence="5" type="ORF">ESZ54_06610</name>
</gene>
<keyword evidence="6" id="KW-1185">Reference proteome</keyword>
<proteinExistence type="predicted"/>
<dbReference type="PROSITE" id="PS00356">
    <property type="entry name" value="HTH_LACI_1"/>
    <property type="match status" value="1"/>
</dbReference>
<dbReference type="SUPFAM" id="SSF53822">
    <property type="entry name" value="Periplasmic binding protein-like I"/>
    <property type="match status" value="1"/>
</dbReference>
<evidence type="ECO:0000313" key="5">
    <source>
        <dbReference type="EMBL" id="THB61187.1"/>
    </source>
</evidence>
<evidence type="ECO:0000256" key="3">
    <source>
        <dbReference type="ARBA" id="ARBA00023163"/>
    </source>
</evidence>